<dbReference type="KEGG" id="sdv:BN159_4284"/>
<evidence type="ECO:0000256" key="1">
    <source>
        <dbReference type="SAM" id="Phobius"/>
    </source>
</evidence>
<feature type="transmembrane region" description="Helical" evidence="1">
    <location>
        <begin position="6"/>
        <end position="35"/>
    </location>
</feature>
<dbReference type="Proteomes" id="UP000008043">
    <property type="component" value="Chromosome"/>
</dbReference>
<dbReference type="EMBL" id="HE971709">
    <property type="protein sequence ID" value="CCK28663.1"/>
    <property type="molecule type" value="Genomic_DNA"/>
</dbReference>
<evidence type="ECO:0000313" key="2">
    <source>
        <dbReference type="EMBL" id="CCK28663.1"/>
    </source>
</evidence>
<keyword evidence="1" id="KW-1133">Transmembrane helix</keyword>
<accession>K4R5M9</accession>
<sequence length="89" mass="9683">MTLAGLVATIALINAYKSLAFGILPYLILLGAIALMNRLIDGRAEVVPLLPREQREERLKQQNLIIAGVLSFLGGAAVAALTFYMGWKR</sequence>
<evidence type="ECO:0000313" key="3">
    <source>
        <dbReference type="Proteomes" id="UP000008043"/>
    </source>
</evidence>
<feature type="transmembrane region" description="Helical" evidence="1">
    <location>
        <begin position="64"/>
        <end position="87"/>
    </location>
</feature>
<dbReference type="AlphaFoldDB" id="K4R5M9"/>
<dbReference type="HOGENOM" id="CLU_2453240_0_0_11"/>
<keyword evidence="1" id="KW-0812">Transmembrane</keyword>
<protein>
    <submittedName>
        <fullName evidence="2">Uncharacterized protein</fullName>
    </submittedName>
</protein>
<gene>
    <name evidence="2" type="ORF">BN159_4284</name>
</gene>
<keyword evidence="1" id="KW-0472">Membrane</keyword>
<keyword evidence="3" id="KW-1185">Reference proteome</keyword>
<name>K4R5M9_STRDJ</name>
<dbReference type="STRING" id="1214101.BN159_4284"/>
<organism evidence="2 3">
    <name type="scientific">Streptomyces davaonensis (strain DSM 101723 / JCM 4913 / KCC S-0913 / 768)</name>
    <dbReference type="NCBI Taxonomy" id="1214101"/>
    <lineage>
        <taxon>Bacteria</taxon>
        <taxon>Bacillati</taxon>
        <taxon>Actinomycetota</taxon>
        <taxon>Actinomycetes</taxon>
        <taxon>Kitasatosporales</taxon>
        <taxon>Streptomycetaceae</taxon>
        <taxon>Streptomyces</taxon>
    </lineage>
</organism>
<reference evidence="2 3" key="1">
    <citation type="journal article" date="2012" name="J. Bacteriol.">
        <title>Genome sequence of the bacterium Streptomyces davawensis JCM 4913 and heterologous production of the unique antibiotic roseoflavin.</title>
        <authorList>
            <person name="Jankowitsch F."/>
            <person name="Schwarz J."/>
            <person name="Ruckert C."/>
            <person name="Gust B."/>
            <person name="Szczepanowski R."/>
            <person name="Blom J."/>
            <person name="Pelzer S."/>
            <person name="Kalinowski J."/>
            <person name="Mack M."/>
        </authorList>
    </citation>
    <scope>NUCLEOTIDE SEQUENCE [LARGE SCALE GENOMIC DNA]</scope>
    <source>
        <strain evidence="3">DSM 101723 / JCM 4913 / KCC S-0913 / 768</strain>
    </source>
</reference>
<proteinExistence type="predicted"/>